<dbReference type="InterPro" id="IPR033305">
    <property type="entry name" value="Hydin-like"/>
</dbReference>
<dbReference type="PANTHER" id="PTHR23053:SF0">
    <property type="entry name" value="HYDROCEPHALUS-INDUCING PROTEIN HOMOLOG"/>
    <property type="match status" value="1"/>
</dbReference>
<proteinExistence type="predicted"/>
<dbReference type="InterPro" id="IPR013783">
    <property type="entry name" value="Ig-like_fold"/>
</dbReference>
<dbReference type="GO" id="GO:0003341">
    <property type="term" value="P:cilium movement"/>
    <property type="evidence" value="ECO:0007669"/>
    <property type="project" value="TreeGrafter"/>
</dbReference>
<name>A0A3S4ZNC3_9PLAT</name>
<keyword evidence="2" id="KW-1185">Reference proteome</keyword>
<sequence>DKLRLVGEVHYPNLEFDTTNIAFGHILNHTEITRQTLITNCSPLPVRYRWSLLVGEGANIFFRREAELPGLLETVQRIETPASILDEDPTEAEPTSRCIEQPDAGELDTYKDVTEEKGGPACAVMNPVLRRLLDQDRQIVPLSIEEVFDITPLYGQLAPGESQPVLFTFFGHADIEACVTAACQVDDGPVYRVVMSGQASSSNYVLEPSSEQIEFGRIVCHETASGHLRLYNTGQVAFTFRVFVEAASLADAHVVVEPDNGQLEGQTDVELCLKVVAYLPKKFIVNLRLEVGHFSPQRIFVSGEGDFASLLFTLPRAGGSAASAEEAVKGRQIKHGGMDFMSDGAIHSAFQQILRTLKAEKSAAQNMPCKSLVLEDKIEIQHLQDPEMDLEHEAERRFICEYLNLLKPLKPEVDVATATHILLTGNPDFAGLSR</sequence>
<accession>A0A3S4ZNC3</accession>
<reference evidence="1" key="1">
    <citation type="submission" date="2018-11" db="EMBL/GenBank/DDBJ databases">
        <authorList>
            <consortium name="Pathogen Informatics"/>
        </authorList>
    </citation>
    <scope>NUCLEOTIDE SEQUENCE</scope>
</reference>
<gene>
    <name evidence="1" type="ORF">PXEA_LOCUS1155</name>
</gene>
<dbReference type="Proteomes" id="UP000784294">
    <property type="component" value="Unassembled WGS sequence"/>
</dbReference>
<dbReference type="OrthoDB" id="6278696at2759"/>
<dbReference type="Gene3D" id="2.60.40.10">
    <property type="entry name" value="Immunoglobulins"/>
    <property type="match status" value="2"/>
</dbReference>
<dbReference type="GO" id="GO:1904158">
    <property type="term" value="P:axonemal central apparatus assembly"/>
    <property type="evidence" value="ECO:0007669"/>
    <property type="project" value="TreeGrafter"/>
</dbReference>
<dbReference type="GO" id="GO:0005930">
    <property type="term" value="C:axoneme"/>
    <property type="evidence" value="ECO:0007669"/>
    <property type="project" value="TreeGrafter"/>
</dbReference>
<evidence type="ECO:0000313" key="1">
    <source>
        <dbReference type="EMBL" id="VEL07715.1"/>
    </source>
</evidence>
<organism evidence="1 2">
    <name type="scientific">Protopolystoma xenopodis</name>
    <dbReference type="NCBI Taxonomy" id="117903"/>
    <lineage>
        <taxon>Eukaryota</taxon>
        <taxon>Metazoa</taxon>
        <taxon>Spiralia</taxon>
        <taxon>Lophotrochozoa</taxon>
        <taxon>Platyhelminthes</taxon>
        <taxon>Monogenea</taxon>
        <taxon>Polyopisthocotylea</taxon>
        <taxon>Polystomatidea</taxon>
        <taxon>Polystomatidae</taxon>
        <taxon>Protopolystoma</taxon>
    </lineage>
</organism>
<protein>
    <submittedName>
        <fullName evidence="1">Uncharacterized protein</fullName>
    </submittedName>
</protein>
<dbReference type="PANTHER" id="PTHR23053">
    <property type="entry name" value="DLEC1 DELETED IN LUNG AND ESOPHAGEAL CANCER 1"/>
    <property type="match status" value="1"/>
</dbReference>
<dbReference type="AlphaFoldDB" id="A0A3S4ZNC3"/>
<comment type="caution">
    <text evidence="1">The sequence shown here is derived from an EMBL/GenBank/DDBJ whole genome shotgun (WGS) entry which is preliminary data.</text>
</comment>
<evidence type="ECO:0000313" key="2">
    <source>
        <dbReference type="Proteomes" id="UP000784294"/>
    </source>
</evidence>
<feature type="non-terminal residue" evidence="1">
    <location>
        <position position="1"/>
    </location>
</feature>
<dbReference type="EMBL" id="CAAALY010002342">
    <property type="protein sequence ID" value="VEL07715.1"/>
    <property type="molecule type" value="Genomic_DNA"/>
</dbReference>